<evidence type="ECO:0000256" key="1">
    <source>
        <dbReference type="ARBA" id="ARBA00004496"/>
    </source>
</evidence>
<evidence type="ECO:0000256" key="3">
    <source>
        <dbReference type="ARBA" id="ARBA00018111"/>
    </source>
</evidence>
<feature type="domain" description="RecX second three-helical" evidence="7">
    <location>
        <begin position="58"/>
        <end position="98"/>
    </location>
</feature>
<dbReference type="Proteomes" id="UP001501523">
    <property type="component" value="Unassembled WGS sequence"/>
</dbReference>
<evidence type="ECO:0000256" key="5">
    <source>
        <dbReference type="HAMAP-Rule" id="MF_01114"/>
    </source>
</evidence>
<comment type="caution">
    <text evidence="10">The sequence shown here is derived from an EMBL/GenBank/DDBJ whole genome shotgun (WGS) entry which is preliminary data.</text>
</comment>
<dbReference type="PANTHER" id="PTHR33602">
    <property type="entry name" value="REGULATORY PROTEIN RECX FAMILY PROTEIN"/>
    <property type="match status" value="1"/>
</dbReference>
<reference evidence="10 11" key="1">
    <citation type="journal article" date="2019" name="Int. J. Syst. Evol. Microbiol.">
        <title>The Global Catalogue of Microorganisms (GCM) 10K type strain sequencing project: providing services to taxonomists for standard genome sequencing and annotation.</title>
        <authorList>
            <consortium name="The Broad Institute Genomics Platform"/>
            <consortium name="The Broad Institute Genome Sequencing Center for Infectious Disease"/>
            <person name="Wu L."/>
            <person name="Ma J."/>
        </authorList>
    </citation>
    <scope>NUCLEOTIDE SEQUENCE [LARGE SCALE GENOMIC DNA]</scope>
    <source>
        <strain evidence="10 11">JCM 15421</strain>
    </source>
</reference>
<dbReference type="PANTHER" id="PTHR33602:SF1">
    <property type="entry name" value="REGULATORY PROTEIN RECX FAMILY PROTEIN"/>
    <property type="match status" value="1"/>
</dbReference>
<keyword evidence="11" id="KW-1185">Reference proteome</keyword>
<evidence type="ECO:0000259" key="7">
    <source>
        <dbReference type="Pfam" id="PF02631"/>
    </source>
</evidence>
<name>A0ABN1IRY2_9GAMM</name>
<feature type="domain" description="RecX first three-helical" evidence="9">
    <location>
        <begin position="13"/>
        <end position="51"/>
    </location>
</feature>
<dbReference type="Gene3D" id="1.10.10.10">
    <property type="entry name" value="Winged helix-like DNA-binding domain superfamily/Winged helix DNA-binding domain"/>
    <property type="match status" value="3"/>
</dbReference>
<evidence type="ECO:0000313" key="11">
    <source>
        <dbReference type="Proteomes" id="UP001501523"/>
    </source>
</evidence>
<organism evidence="10 11">
    <name type="scientific">Dokdonella soli</name>
    <dbReference type="NCBI Taxonomy" id="529810"/>
    <lineage>
        <taxon>Bacteria</taxon>
        <taxon>Pseudomonadati</taxon>
        <taxon>Pseudomonadota</taxon>
        <taxon>Gammaproteobacteria</taxon>
        <taxon>Lysobacterales</taxon>
        <taxon>Rhodanobacteraceae</taxon>
        <taxon>Dokdonella</taxon>
    </lineage>
</organism>
<dbReference type="Pfam" id="PF02631">
    <property type="entry name" value="RecX_HTH2"/>
    <property type="match status" value="1"/>
</dbReference>
<proteinExistence type="inferred from homology"/>
<dbReference type="HAMAP" id="MF_01114">
    <property type="entry name" value="RecX"/>
    <property type="match status" value="1"/>
</dbReference>
<evidence type="ECO:0000259" key="8">
    <source>
        <dbReference type="Pfam" id="PF21981"/>
    </source>
</evidence>
<comment type="similarity">
    <text evidence="2 5">Belongs to the RecX family.</text>
</comment>
<comment type="subcellular location">
    <subcellularLocation>
        <location evidence="1 5">Cytoplasm</location>
    </subcellularLocation>
</comment>
<dbReference type="InterPro" id="IPR036388">
    <property type="entry name" value="WH-like_DNA-bd_sf"/>
</dbReference>
<evidence type="ECO:0000256" key="2">
    <source>
        <dbReference type="ARBA" id="ARBA00009695"/>
    </source>
</evidence>
<accession>A0ABN1IRY2</accession>
<evidence type="ECO:0000256" key="4">
    <source>
        <dbReference type="ARBA" id="ARBA00022490"/>
    </source>
</evidence>
<dbReference type="InterPro" id="IPR053925">
    <property type="entry name" value="RecX_HTH_3rd"/>
</dbReference>
<dbReference type="RefSeq" id="WP_343792458.1">
    <property type="nucleotide sequence ID" value="NZ_BAAAEU010000024.1"/>
</dbReference>
<dbReference type="InterPro" id="IPR053924">
    <property type="entry name" value="RecX_HTH_2nd"/>
</dbReference>
<sequence>MPRKPKDDTRSVYDKALGLLARRDHSTRELKTKLAVRGHAAGEASEAIDRLKEQEYQSDDRFAASLARRRAGQGYGPRRIAAELKSHGLADPAIREAIAAVDIDWQAMASAQLRRRHGAAAPADHDERARRADFLLRRGFDPATVRAVTRADVGDPG</sequence>
<dbReference type="EMBL" id="BAAAEU010000024">
    <property type="protein sequence ID" value="GAA0720189.1"/>
    <property type="molecule type" value="Genomic_DNA"/>
</dbReference>
<dbReference type="Pfam" id="PF21981">
    <property type="entry name" value="RecX_HTH3"/>
    <property type="match status" value="1"/>
</dbReference>
<dbReference type="InterPro" id="IPR053926">
    <property type="entry name" value="RecX_HTH_1st"/>
</dbReference>
<dbReference type="InterPro" id="IPR003783">
    <property type="entry name" value="Regulatory_RecX"/>
</dbReference>
<keyword evidence="4 5" id="KW-0963">Cytoplasm</keyword>
<gene>
    <name evidence="5 10" type="primary">recX</name>
    <name evidence="10" type="ORF">GCM10009105_29360</name>
</gene>
<comment type="function">
    <text evidence="5">Modulates RecA activity.</text>
</comment>
<evidence type="ECO:0000259" key="9">
    <source>
        <dbReference type="Pfam" id="PF21982"/>
    </source>
</evidence>
<evidence type="ECO:0000313" key="10">
    <source>
        <dbReference type="EMBL" id="GAA0720189.1"/>
    </source>
</evidence>
<feature type="domain" description="RecX third three-helical" evidence="8">
    <location>
        <begin position="104"/>
        <end position="148"/>
    </location>
</feature>
<evidence type="ECO:0000256" key="6">
    <source>
        <dbReference type="SAM" id="MobiDB-lite"/>
    </source>
</evidence>
<protein>
    <recommendedName>
        <fullName evidence="3 5">Regulatory protein RecX</fullName>
    </recommendedName>
</protein>
<dbReference type="Pfam" id="PF21982">
    <property type="entry name" value="RecX_HTH1"/>
    <property type="match status" value="1"/>
</dbReference>
<feature type="region of interest" description="Disordered" evidence="6">
    <location>
        <begin position="33"/>
        <end position="52"/>
    </location>
</feature>